<accession>A0A3N2CRV0</accession>
<name>A0A3N2CRV0_9ACTN</name>
<reference evidence="6 7" key="1">
    <citation type="submission" date="2018-11" db="EMBL/GenBank/DDBJ databases">
        <title>Sequencing the genomes of 1000 actinobacteria strains.</title>
        <authorList>
            <person name="Klenk H.-P."/>
        </authorList>
    </citation>
    <scope>NUCLEOTIDE SEQUENCE [LARGE SCALE GENOMIC DNA]</scope>
    <source>
        <strain evidence="6 7">DSM 12652</strain>
    </source>
</reference>
<keyword evidence="3 5" id="KW-1133">Transmembrane helix</keyword>
<sequence>MKTVVWVVSALLAVAFVMVGTGKLVSSGADLEAAAGGIPVVLFRIAGVAEVLGAIGLVLPAATRIRPWLTPLAAAGLTLTMVCAVIADLVVGGGATALLPAVLGVLSAFVAWARRGPYAVAPRASSVPATA</sequence>
<proteinExistence type="predicted"/>
<evidence type="ECO:0000256" key="3">
    <source>
        <dbReference type="ARBA" id="ARBA00022989"/>
    </source>
</evidence>
<dbReference type="AlphaFoldDB" id="A0A3N2CRV0"/>
<keyword evidence="4 5" id="KW-0472">Membrane</keyword>
<keyword evidence="2 5" id="KW-0812">Transmembrane</keyword>
<feature type="transmembrane region" description="Helical" evidence="5">
    <location>
        <begin position="38"/>
        <end position="61"/>
    </location>
</feature>
<comment type="caution">
    <text evidence="6">The sequence shown here is derived from an EMBL/GenBank/DDBJ whole genome shotgun (WGS) entry which is preliminary data.</text>
</comment>
<dbReference type="OrthoDB" id="3790625at2"/>
<dbReference type="GO" id="GO:0016020">
    <property type="term" value="C:membrane"/>
    <property type="evidence" value="ECO:0007669"/>
    <property type="project" value="UniProtKB-SubCell"/>
</dbReference>
<feature type="transmembrane region" description="Helical" evidence="5">
    <location>
        <begin position="93"/>
        <end position="113"/>
    </location>
</feature>
<evidence type="ECO:0000313" key="6">
    <source>
        <dbReference type="EMBL" id="ROR90255.1"/>
    </source>
</evidence>
<evidence type="ECO:0000256" key="4">
    <source>
        <dbReference type="ARBA" id="ARBA00023136"/>
    </source>
</evidence>
<evidence type="ECO:0000313" key="7">
    <source>
        <dbReference type="Proteomes" id="UP000281738"/>
    </source>
</evidence>
<dbReference type="Pfam" id="PF13564">
    <property type="entry name" value="DoxX_2"/>
    <property type="match status" value="1"/>
</dbReference>
<keyword evidence="7" id="KW-1185">Reference proteome</keyword>
<protein>
    <submittedName>
        <fullName evidence="6">DoxX-like protein</fullName>
    </submittedName>
</protein>
<dbReference type="InterPro" id="IPR032808">
    <property type="entry name" value="DoxX"/>
</dbReference>
<dbReference type="Proteomes" id="UP000281738">
    <property type="component" value="Unassembled WGS sequence"/>
</dbReference>
<evidence type="ECO:0000256" key="1">
    <source>
        <dbReference type="ARBA" id="ARBA00004141"/>
    </source>
</evidence>
<dbReference type="EMBL" id="RKHO01000001">
    <property type="protein sequence ID" value="ROR90255.1"/>
    <property type="molecule type" value="Genomic_DNA"/>
</dbReference>
<organism evidence="6 7">
    <name type="scientific">Nocardioides aurantiacus</name>
    <dbReference type="NCBI Taxonomy" id="86796"/>
    <lineage>
        <taxon>Bacteria</taxon>
        <taxon>Bacillati</taxon>
        <taxon>Actinomycetota</taxon>
        <taxon>Actinomycetes</taxon>
        <taxon>Propionibacteriales</taxon>
        <taxon>Nocardioidaceae</taxon>
        <taxon>Nocardioides</taxon>
    </lineage>
</organism>
<comment type="subcellular location">
    <subcellularLocation>
        <location evidence="1">Membrane</location>
        <topology evidence="1">Multi-pass membrane protein</topology>
    </subcellularLocation>
</comment>
<gene>
    <name evidence="6" type="ORF">EDD33_1091</name>
</gene>
<evidence type="ECO:0000256" key="5">
    <source>
        <dbReference type="SAM" id="Phobius"/>
    </source>
</evidence>
<feature type="transmembrane region" description="Helical" evidence="5">
    <location>
        <begin position="68"/>
        <end position="87"/>
    </location>
</feature>
<evidence type="ECO:0000256" key="2">
    <source>
        <dbReference type="ARBA" id="ARBA00022692"/>
    </source>
</evidence>
<dbReference type="RefSeq" id="WP_123389436.1">
    <property type="nucleotide sequence ID" value="NZ_RKHO01000001.1"/>
</dbReference>